<dbReference type="NCBIfam" id="NF003027">
    <property type="entry name" value="PRK03906.1"/>
    <property type="match status" value="1"/>
</dbReference>
<evidence type="ECO:0000256" key="1">
    <source>
        <dbReference type="ARBA" id="ARBA00001794"/>
    </source>
</evidence>
<evidence type="ECO:0000256" key="5">
    <source>
        <dbReference type="ARBA" id="ARBA00012927"/>
    </source>
</evidence>
<dbReference type="SUPFAM" id="SSF51658">
    <property type="entry name" value="Xylose isomerase-like"/>
    <property type="match status" value="1"/>
</dbReference>
<dbReference type="EC" id="4.2.1.8" evidence="5 9"/>
<evidence type="ECO:0000256" key="4">
    <source>
        <dbReference type="ARBA" id="ARBA00007389"/>
    </source>
</evidence>
<keyword evidence="11" id="KW-1185">Reference proteome</keyword>
<dbReference type="InterPro" id="IPR004628">
    <property type="entry name" value="Man_deHydtase"/>
</dbReference>
<gene>
    <name evidence="9" type="primary">uxuA</name>
    <name evidence="10" type="ORF">LPB301_03155</name>
</gene>
<evidence type="ECO:0000313" key="10">
    <source>
        <dbReference type="EMBL" id="OBY67352.1"/>
    </source>
</evidence>
<dbReference type="Gene3D" id="3.20.20.150">
    <property type="entry name" value="Divalent-metal-dependent TIM barrel enzymes"/>
    <property type="match status" value="1"/>
</dbReference>
<keyword evidence="6 9" id="KW-0408">Iron</keyword>
<dbReference type="UniPathway" id="UPA00246"/>
<dbReference type="GO" id="GO:0030145">
    <property type="term" value="F:manganese ion binding"/>
    <property type="evidence" value="ECO:0007669"/>
    <property type="project" value="TreeGrafter"/>
</dbReference>
<dbReference type="Proteomes" id="UP000092612">
    <property type="component" value="Unassembled WGS sequence"/>
</dbReference>
<proteinExistence type="inferred from homology"/>
<evidence type="ECO:0000256" key="3">
    <source>
        <dbReference type="ARBA" id="ARBA00004892"/>
    </source>
</evidence>
<comment type="catalytic activity">
    <reaction evidence="1 9">
        <text>D-mannonate = 2-dehydro-3-deoxy-D-gluconate + H2O</text>
        <dbReference type="Rhea" id="RHEA:20097"/>
        <dbReference type="ChEBI" id="CHEBI:15377"/>
        <dbReference type="ChEBI" id="CHEBI:17767"/>
        <dbReference type="ChEBI" id="CHEBI:57990"/>
        <dbReference type="EC" id="4.2.1.8"/>
    </reaction>
</comment>
<sequence length="404" mass="45841">MELKKTLRWFGEKDPISLAQIAQTGAKGIVTALHHIPNGEVWSVEEILKTKNKIESHGLTWDVVESLPLHEDIKKGKPSRYKIIENYKESVKNLGKCGISTICYNFMPVLDWARTNLKYTLKNGTEAMYFEADLFAAFDIYILERPNALKDYTEKQIAAAKALYSELSKDEIKAIAYNIIVVTQSFIDGAVGEDEKEPIKIFLKLLAEYDGIDKEKLRDNFSYFLSKVIPVAEEFGVNLAVHPDDPPYPLLGLPRIVSTPDDFEWLTRTCPSLNNGITFCTGSLGARTDNNLPEIFKDYADRVHFLHLRSTKILDNGDFYEAEHLDENVNLAAVMQVIIEEQLRRKKTGRLDYNIAIRPDHGHKMLDDFNRKSNPGYPLIGRLKGLAELSGLEIGIKHLLQSKN</sequence>
<evidence type="ECO:0000256" key="8">
    <source>
        <dbReference type="ARBA" id="ARBA00023239"/>
    </source>
</evidence>
<keyword evidence="7 9" id="KW-0464">Manganese</keyword>
<dbReference type="PANTHER" id="PTHR30387:SF2">
    <property type="entry name" value="MANNONATE DEHYDRATASE"/>
    <property type="match status" value="1"/>
</dbReference>
<dbReference type="PANTHER" id="PTHR30387">
    <property type="entry name" value="MANNONATE DEHYDRATASE"/>
    <property type="match status" value="1"/>
</dbReference>
<evidence type="ECO:0000256" key="7">
    <source>
        <dbReference type="ARBA" id="ARBA00023211"/>
    </source>
</evidence>
<comment type="caution">
    <text evidence="10">The sequence shown here is derived from an EMBL/GenBank/DDBJ whole genome shotgun (WGS) entry which is preliminary data.</text>
</comment>
<protein>
    <recommendedName>
        <fullName evidence="5 9">Mannonate dehydratase</fullName>
        <ecNumber evidence="5 9">4.2.1.8</ecNumber>
    </recommendedName>
    <alternativeName>
        <fullName evidence="9">D-mannonate hydro-lyase</fullName>
    </alternativeName>
</protein>
<dbReference type="GO" id="GO:0008927">
    <property type="term" value="F:mannonate dehydratase activity"/>
    <property type="evidence" value="ECO:0007669"/>
    <property type="project" value="UniProtKB-UniRule"/>
</dbReference>
<comment type="pathway">
    <text evidence="3 9">Carbohydrate metabolism; pentose and glucuronate interconversion.</text>
</comment>
<evidence type="ECO:0000256" key="2">
    <source>
        <dbReference type="ARBA" id="ARBA00002713"/>
    </source>
</evidence>
<dbReference type="KEGG" id="prn:BW723_06335"/>
<comment type="cofactor">
    <cofactor evidence="9">
        <name>Fe(2+)</name>
        <dbReference type="ChEBI" id="CHEBI:29033"/>
    </cofactor>
    <cofactor evidence="9">
        <name>Mn(2+)</name>
        <dbReference type="ChEBI" id="CHEBI:29035"/>
    </cofactor>
</comment>
<dbReference type="RefSeq" id="WP_068357341.1">
    <property type="nucleotide sequence ID" value="NZ_CP019337.1"/>
</dbReference>
<dbReference type="AlphaFoldDB" id="A0A1B8U683"/>
<evidence type="ECO:0000256" key="6">
    <source>
        <dbReference type="ARBA" id="ARBA00023004"/>
    </source>
</evidence>
<dbReference type="EMBL" id="LSFL01000005">
    <property type="protein sequence ID" value="OBY67352.1"/>
    <property type="molecule type" value="Genomic_DNA"/>
</dbReference>
<evidence type="ECO:0000256" key="9">
    <source>
        <dbReference type="HAMAP-Rule" id="MF_00106"/>
    </source>
</evidence>
<organism evidence="10 11">
    <name type="scientific">Polaribacter reichenbachii</name>
    <dbReference type="NCBI Taxonomy" id="996801"/>
    <lineage>
        <taxon>Bacteria</taxon>
        <taxon>Pseudomonadati</taxon>
        <taxon>Bacteroidota</taxon>
        <taxon>Flavobacteriia</taxon>
        <taxon>Flavobacteriales</taxon>
        <taxon>Flavobacteriaceae</taxon>
    </lineage>
</organism>
<dbReference type="GO" id="GO:0042840">
    <property type="term" value="P:D-glucuronate catabolic process"/>
    <property type="evidence" value="ECO:0007669"/>
    <property type="project" value="TreeGrafter"/>
</dbReference>
<dbReference type="NCBIfam" id="TIGR00695">
    <property type="entry name" value="uxuA"/>
    <property type="match status" value="1"/>
</dbReference>
<name>A0A1B8U683_9FLAO</name>
<comment type="similarity">
    <text evidence="4 9">Belongs to the mannonate dehydratase family.</text>
</comment>
<reference evidence="11" key="1">
    <citation type="submission" date="2016-02" db="EMBL/GenBank/DDBJ databases">
        <title>Paenibacillus sp. LPB0068, isolated from Crassostrea gigas.</title>
        <authorList>
            <person name="Shin S.-K."/>
            <person name="Yi H."/>
        </authorList>
    </citation>
    <scope>NUCLEOTIDE SEQUENCE [LARGE SCALE GENOMIC DNA]</scope>
    <source>
        <strain evidence="11">KCTC 23969</strain>
    </source>
</reference>
<evidence type="ECO:0000313" key="11">
    <source>
        <dbReference type="Proteomes" id="UP000092612"/>
    </source>
</evidence>
<dbReference type="STRING" id="996801.BW723_06335"/>
<dbReference type="GO" id="GO:0008198">
    <property type="term" value="F:ferrous iron binding"/>
    <property type="evidence" value="ECO:0007669"/>
    <property type="project" value="TreeGrafter"/>
</dbReference>
<dbReference type="PIRSF" id="PIRSF016049">
    <property type="entry name" value="Man_dehyd"/>
    <property type="match status" value="1"/>
</dbReference>
<dbReference type="HAMAP" id="MF_00106">
    <property type="entry name" value="UxuA"/>
    <property type="match status" value="1"/>
</dbReference>
<comment type="function">
    <text evidence="2 9">Catalyzes the dehydration of D-mannonate.</text>
</comment>
<accession>A0A1B8U683</accession>
<dbReference type="InterPro" id="IPR036237">
    <property type="entry name" value="Xyl_isomerase-like_sf"/>
</dbReference>
<dbReference type="Pfam" id="PF03786">
    <property type="entry name" value="UxuA"/>
    <property type="match status" value="1"/>
</dbReference>
<keyword evidence="8 9" id="KW-0456">Lyase</keyword>
<dbReference type="OrthoDB" id="9780250at2"/>